<feature type="domain" description="Type I restriction modification DNA specificity" evidence="4">
    <location>
        <begin position="259"/>
        <end position="377"/>
    </location>
</feature>
<evidence type="ECO:0000256" key="1">
    <source>
        <dbReference type="ARBA" id="ARBA00010923"/>
    </source>
</evidence>
<evidence type="ECO:0000313" key="6">
    <source>
        <dbReference type="Proteomes" id="UP000199339"/>
    </source>
</evidence>
<accession>A0A1I4XI98</accession>
<dbReference type="Proteomes" id="UP000199339">
    <property type="component" value="Unassembled WGS sequence"/>
</dbReference>
<reference evidence="6" key="1">
    <citation type="submission" date="2016-10" db="EMBL/GenBank/DDBJ databases">
        <authorList>
            <person name="Varghese N."/>
            <person name="Submissions S."/>
        </authorList>
    </citation>
    <scope>NUCLEOTIDE SEQUENCE [LARGE SCALE GENOMIC DNA]</scope>
    <source>
        <strain evidence="6">CGMCC 1.6775</strain>
    </source>
</reference>
<evidence type="ECO:0000313" key="5">
    <source>
        <dbReference type="EMBL" id="SFN25326.1"/>
    </source>
</evidence>
<protein>
    <submittedName>
        <fullName evidence="5">Type I restriction enzyme, S subunit</fullName>
    </submittedName>
</protein>
<keyword evidence="3" id="KW-0238">DNA-binding</keyword>
<dbReference type="GO" id="GO:0003677">
    <property type="term" value="F:DNA binding"/>
    <property type="evidence" value="ECO:0007669"/>
    <property type="project" value="UniProtKB-KW"/>
</dbReference>
<proteinExistence type="inferred from homology"/>
<feature type="domain" description="Type I restriction modification DNA specificity" evidence="4">
    <location>
        <begin position="4"/>
        <end position="166"/>
    </location>
</feature>
<dbReference type="InterPro" id="IPR044946">
    <property type="entry name" value="Restrct_endonuc_typeI_TRD_sf"/>
</dbReference>
<dbReference type="CDD" id="cd17256">
    <property type="entry name" value="RMtype1_S_EcoJA65PI-TRD1-CR1_like"/>
    <property type="match status" value="1"/>
</dbReference>
<dbReference type="GO" id="GO:0009307">
    <property type="term" value="P:DNA restriction-modification system"/>
    <property type="evidence" value="ECO:0007669"/>
    <property type="project" value="UniProtKB-KW"/>
</dbReference>
<keyword evidence="6" id="KW-1185">Reference proteome</keyword>
<sequence>MSDRWEWKFIEDVAQVVNGGTPKTKVPEFWDGENLWITPAEMGNRETPYLGESRRTLSSQGLDNCSASLVPEKSVILSTRAPIGHLVINTVPMAFNQGCRALVTGDRLNYKFLYYFLFKNVDTLNDLGTGTTFKELAAGKLKKLRIPVPPLAEQKRIVAILDESFAGIDAAIVNTEKNLANARELFEICTSEVIFGDPEKRGWQRKHVFELALPEKGAIRTGPFGSQLRHGEFVESGVAVLGIDNAVNNKFMWGKKRYISEEKYQQLKRYTVRPGDVLITIMGTCGRCAIVPEDIPAAINTKHLCCISLDRGLCLPEFLHAYFLYHPVARRFLESRAKGSIMAGLNMGIIKDLPVWLPSLEEQKEIVERVGELGEETLRLRSVYEQKKLALLELKQSFLQKAFSGELAAENSEKELDGAVA</sequence>
<comment type="similarity">
    <text evidence="1">Belongs to the type-I restriction system S methylase family.</text>
</comment>
<gene>
    <name evidence="5" type="ORF">SAMN04487961_2591</name>
</gene>
<dbReference type="InterPro" id="IPR052021">
    <property type="entry name" value="Type-I_RS_S_subunit"/>
</dbReference>
<dbReference type="RefSeq" id="WP_092004240.1">
    <property type="nucleotide sequence ID" value="NZ_FOUR01000006.1"/>
</dbReference>
<organism evidence="5 6">
    <name type="scientific">Marinobacter pelagius</name>
    <dbReference type="NCBI Taxonomy" id="379482"/>
    <lineage>
        <taxon>Bacteria</taxon>
        <taxon>Pseudomonadati</taxon>
        <taxon>Pseudomonadota</taxon>
        <taxon>Gammaproteobacteria</taxon>
        <taxon>Pseudomonadales</taxon>
        <taxon>Marinobacteraceae</taxon>
        <taxon>Marinobacter</taxon>
    </lineage>
</organism>
<dbReference type="PANTHER" id="PTHR30408:SF12">
    <property type="entry name" value="TYPE I RESTRICTION ENZYME MJAVIII SPECIFICITY SUBUNIT"/>
    <property type="match status" value="1"/>
</dbReference>
<dbReference type="CDD" id="cd17273">
    <property type="entry name" value="RMtype1_S_EcoJA69PI-TRD1-CR1_like"/>
    <property type="match status" value="1"/>
</dbReference>
<evidence type="ECO:0000259" key="4">
    <source>
        <dbReference type="Pfam" id="PF01420"/>
    </source>
</evidence>
<dbReference type="PANTHER" id="PTHR30408">
    <property type="entry name" value="TYPE-1 RESTRICTION ENZYME ECOKI SPECIFICITY PROTEIN"/>
    <property type="match status" value="1"/>
</dbReference>
<dbReference type="EMBL" id="FOUR01000006">
    <property type="protein sequence ID" value="SFN25326.1"/>
    <property type="molecule type" value="Genomic_DNA"/>
</dbReference>
<name>A0A1I4XI98_9GAMM</name>
<keyword evidence="2" id="KW-0680">Restriction system</keyword>
<dbReference type="AlphaFoldDB" id="A0A1I4XI98"/>
<dbReference type="Pfam" id="PF01420">
    <property type="entry name" value="Methylase_S"/>
    <property type="match status" value="2"/>
</dbReference>
<dbReference type="SUPFAM" id="SSF116734">
    <property type="entry name" value="DNA methylase specificity domain"/>
    <property type="match status" value="2"/>
</dbReference>
<dbReference type="OrthoDB" id="398435at2"/>
<evidence type="ECO:0000256" key="2">
    <source>
        <dbReference type="ARBA" id="ARBA00022747"/>
    </source>
</evidence>
<dbReference type="Gene3D" id="3.90.220.20">
    <property type="entry name" value="DNA methylase specificity domains"/>
    <property type="match status" value="2"/>
</dbReference>
<evidence type="ECO:0000256" key="3">
    <source>
        <dbReference type="ARBA" id="ARBA00023125"/>
    </source>
</evidence>
<dbReference type="InterPro" id="IPR000055">
    <property type="entry name" value="Restrct_endonuc_typeI_TRD"/>
</dbReference>